<evidence type="ECO:0000313" key="3">
    <source>
        <dbReference type="Proteomes" id="UP000013525"/>
    </source>
</evidence>
<dbReference type="eggNOG" id="COG0456">
    <property type="taxonomic scope" value="Bacteria"/>
</dbReference>
<dbReference type="Pfam" id="PF00583">
    <property type="entry name" value="Acetyltransf_1"/>
    <property type="match status" value="1"/>
</dbReference>
<dbReference type="Gene3D" id="3.40.630.30">
    <property type="match status" value="1"/>
</dbReference>
<proteinExistence type="predicted"/>
<name>R7WVF7_9NOCA</name>
<sequence length="275" mass="30578">MPWTVTEQPLIVWTSHTPSRRYVSCRDPVEPASLGPHRIADVIELLFDTFNIAVPTDTGKGTVVNAVTPPRVIDLDAESFHAHMGEALSVYVAAMNYPRGTETHRAPMWAEHVHRPGWAAVGAFAQADDPAIGPAGRLVGIAYGYRGEPRQWWHQQVRTGLRHSGWTHSAIDALLGDYFELTELHVDPAAQGARIGEMLLLRLLTGRPESAVLLSTPEVHAEDNRAWRLYRRHGFRDVLRRFRFAGDARPFAVLGRALPLGTDPTEPQPAREGRS</sequence>
<evidence type="ECO:0000313" key="2">
    <source>
        <dbReference type="EMBL" id="EOM78139.1"/>
    </source>
</evidence>
<organism evidence="2 3">
    <name type="scientific">Rhodococcus rhodnii LMG 5362</name>
    <dbReference type="NCBI Taxonomy" id="1273125"/>
    <lineage>
        <taxon>Bacteria</taxon>
        <taxon>Bacillati</taxon>
        <taxon>Actinomycetota</taxon>
        <taxon>Actinomycetes</taxon>
        <taxon>Mycobacteriales</taxon>
        <taxon>Nocardiaceae</taxon>
        <taxon>Rhodococcus</taxon>
    </lineage>
</organism>
<dbReference type="GO" id="GO:0016747">
    <property type="term" value="F:acyltransferase activity, transferring groups other than amino-acyl groups"/>
    <property type="evidence" value="ECO:0007669"/>
    <property type="project" value="InterPro"/>
</dbReference>
<dbReference type="Proteomes" id="UP000013525">
    <property type="component" value="Unassembled WGS sequence"/>
</dbReference>
<dbReference type="SUPFAM" id="SSF55729">
    <property type="entry name" value="Acyl-CoA N-acyltransferases (Nat)"/>
    <property type="match status" value="1"/>
</dbReference>
<accession>R7WVF7</accession>
<dbReference type="EMBL" id="APMY01000014">
    <property type="protein sequence ID" value="EOM78139.1"/>
    <property type="molecule type" value="Genomic_DNA"/>
</dbReference>
<gene>
    <name evidence="2" type="ORF">Rrhod_0474</name>
</gene>
<keyword evidence="3" id="KW-1185">Reference proteome</keyword>
<dbReference type="PATRIC" id="fig|1273125.3.peg.462"/>
<evidence type="ECO:0000259" key="1">
    <source>
        <dbReference type="Pfam" id="PF00583"/>
    </source>
</evidence>
<dbReference type="InterPro" id="IPR016181">
    <property type="entry name" value="Acyl_CoA_acyltransferase"/>
</dbReference>
<protein>
    <recommendedName>
        <fullName evidence="1">N-acetyltransferase domain-containing protein</fullName>
    </recommendedName>
</protein>
<feature type="domain" description="N-acetyltransferase" evidence="1">
    <location>
        <begin position="176"/>
        <end position="235"/>
    </location>
</feature>
<dbReference type="AlphaFoldDB" id="R7WVF7"/>
<dbReference type="InterPro" id="IPR000182">
    <property type="entry name" value="GNAT_dom"/>
</dbReference>
<comment type="caution">
    <text evidence="2">The sequence shown here is derived from an EMBL/GenBank/DDBJ whole genome shotgun (WGS) entry which is preliminary data.</text>
</comment>
<reference evidence="2 3" key="1">
    <citation type="journal article" date="2013" name="Genome Announc.">
        <title>Draft Genome Sequence of Rhodococcus rhodnii Strain LMG5362, a Symbiont of Rhodnius prolixus (Hemiptera, Reduviidae, Triatominae), the Principle Vector of Trypanosoma cruzi.</title>
        <authorList>
            <person name="Pachebat J.A."/>
            <person name="van Keulen G."/>
            <person name="Whitten M.M."/>
            <person name="Girdwood S."/>
            <person name="Del Sol R."/>
            <person name="Dyson P.J."/>
            <person name="Facey P.D."/>
        </authorList>
    </citation>
    <scope>NUCLEOTIDE SEQUENCE [LARGE SCALE GENOMIC DNA]</scope>
    <source>
        <strain evidence="2 3">LMG 5362</strain>
    </source>
</reference>